<accession>A0A9X2T165</accession>
<sequence length="1219" mass="129413">MPLISWGQTTYTWIGADNAPWTNRFNWSPTRTTPAATDILQFNSGETLTITAVPSQTIRGLIVTNNSNITLASTVSNQNFNINNGTGVDWIVDSGATLTISGTSRLRITLAASASAVIDGELVLGTNGNINTANGGTLVTVNGKITNTGGSFSSSATAKIVFGPNSEYNHARNGSSLPLATWNPTSTVRLTGVLNTTVGNANQNFGNFIFQSPAQTVNMSFLPLSIAGDLIIDNGTSTGQIRQTRNAFTVNGNFLFINGRYAIGNGTSSNRSITVLGNATVEAGILSMSISSNAVGTLNIAGDFTHSGGTITETSSGSGRIIFNGDSSNPQTYTSGGIVTNVINYIVSTGAFVQSADSNTAFLGGGTFTLQTGAALGIKSPQGITTTGATGLVRVTGARSYNTGADYIYNGNSNQSTGNGLPATVNNLTIDNEGTLGNQNVTIFQNTSITSNLSVFQGGLDLGIFSASRGAVGGVLTVADGAYLGIGGSNSLPANYASHVIGCNSTIEYYGTDQTVANIISPSTYGFLVLSGTGIKLFESGINEICNDFEILGTPTATAAEGITFNGNVQIGLGATFLGGGFTHQVAGNWNVEGVFVPENGQVVFDENATVNISGGVFNNLTLSGPGLKTINGNIEVNGYFLVEGLVDISSPSTVTVRPSAQMVIESSSNLTTTGTAKIVLNPAAVYLNLSAQNPRLEVQQELTGDKGWRMMGSPVGTTYADILANAETQGFPGANNPDLQPNILWVDETDHGTSLQTWRKPAQITDAVVSGRGHYLYVFNGAEKPAGGGNYSDGLPLTLSGTGTEPNLATGTFDFGVTFTSRDTSLIVDGGQLTEVNVADAGFNLIANPTASMIDFYAPTGWNKTNIDNTIYVWDPTSGSFLTHNGTLGTLGNGRIAPYQAFWIRTNGANPQLQLTGNDVKTIVSKEFFGRKTEEEPFAIQLAVTGEEMQAESFISFGREGKESNDPKDAYQLESLADDWLFLYTYGSLRTSNPLVINSLPMLDEREMIIPVHLAASKNGKAFQGSFLMNWTLPNEWPADKSIILMDHLNKKAINMQEESAYTFSFQAPEVPKKRARLSSNDFELPNAIVFKSPYKTGESNAKINSTSPERPFTIYIGGAFQEDKIEYLPDFPKLFPVSPNPFMDSAKIRFFLPESTKAEILIYDLMGQKVGGFPAAEYGTGIHELEWIPNSTKLSTGMYVVQLATENYRFTQKLIKN</sequence>
<evidence type="ECO:0000259" key="1">
    <source>
        <dbReference type="Pfam" id="PF18962"/>
    </source>
</evidence>
<keyword evidence="3" id="KW-1185">Reference proteome</keyword>
<evidence type="ECO:0000313" key="3">
    <source>
        <dbReference type="Proteomes" id="UP001142175"/>
    </source>
</evidence>
<feature type="domain" description="Secretion system C-terminal sorting" evidence="1">
    <location>
        <begin position="1140"/>
        <end position="1217"/>
    </location>
</feature>
<gene>
    <name evidence="2" type="ORF">NU887_15330</name>
</gene>
<dbReference type="AlphaFoldDB" id="A0A9X2T165"/>
<evidence type="ECO:0000313" key="2">
    <source>
        <dbReference type="EMBL" id="MCR9016413.1"/>
    </source>
</evidence>
<dbReference type="EMBL" id="JANSUY010000014">
    <property type="protein sequence ID" value="MCR9016413.1"/>
    <property type="molecule type" value="Genomic_DNA"/>
</dbReference>
<organism evidence="2 3">
    <name type="scientific">Aquiflexum gelatinilyticum</name>
    <dbReference type="NCBI Taxonomy" id="2961943"/>
    <lineage>
        <taxon>Bacteria</taxon>
        <taxon>Pseudomonadati</taxon>
        <taxon>Bacteroidota</taxon>
        <taxon>Cytophagia</taxon>
        <taxon>Cytophagales</taxon>
        <taxon>Cyclobacteriaceae</taxon>
        <taxon>Aquiflexum</taxon>
    </lineage>
</organism>
<name>A0A9X2T165_9BACT</name>
<dbReference type="InterPro" id="IPR026444">
    <property type="entry name" value="Secre_tail"/>
</dbReference>
<protein>
    <submittedName>
        <fullName evidence="2">T9SS type A sorting domain-containing protein</fullName>
    </submittedName>
</protein>
<proteinExistence type="predicted"/>
<dbReference type="Proteomes" id="UP001142175">
    <property type="component" value="Unassembled WGS sequence"/>
</dbReference>
<reference evidence="2" key="1">
    <citation type="submission" date="2022-08" db="EMBL/GenBank/DDBJ databases">
        <authorList>
            <person name="Zhang D."/>
        </authorList>
    </citation>
    <scope>NUCLEOTIDE SEQUENCE</scope>
    <source>
        <strain evidence="2">XJ19-11</strain>
    </source>
</reference>
<dbReference type="Pfam" id="PF18962">
    <property type="entry name" value="Por_Secre_tail"/>
    <property type="match status" value="1"/>
</dbReference>
<dbReference type="RefSeq" id="WP_258424257.1">
    <property type="nucleotide sequence ID" value="NZ_JANSUY010000014.1"/>
</dbReference>
<dbReference type="NCBIfam" id="TIGR04183">
    <property type="entry name" value="Por_Secre_tail"/>
    <property type="match status" value="1"/>
</dbReference>
<comment type="caution">
    <text evidence="2">The sequence shown here is derived from an EMBL/GenBank/DDBJ whole genome shotgun (WGS) entry which is preliminary data.</text>
</comment>